<dbReference type="STRING" id="572546.Arcpr_0348"/>
<dbReference type="EMBL" id="CP001857">
    <property type="protein sequence ID" value="ADB57418.1"/>
    <property type="molecule type" value="Genomic_DNA"/>
</dbReference>
<dbReference type="InterPro" id="IPR038767">
    <property type="entry name" value="PF0610-like"/>
</dbReference>
<dbReference type="HOGENOM" id="CLU_162441_0_0_2"/>
<dbReference type="PANTHER" id="PTHR40663">
    <property type="match status" value="1"/>
</dbReference>
<evidence type="ECO:0000313" key="3">
    <source>
        <dbReference type="Proteomes" id="UP000001901"/>
    </source>
</evidence>
<organism evidence="2 3">
    <name type="scientific">Archaeoglobus profundus (strain DSM 5631 / JCM 9629 / NBRC 100127 / Av18)</name>
    <dbReference type="NCBI Taxonomy" id="572546"/>
    <lineage>
        <taxon>Archaea</taxon>
        <taxon>Methanobacteriati</taxon>
        <taxon>Methanobacteriota</taxon>
        <taxon>Archaeoglobi</taxon>
        <taxon>Archaeoglobales</taxon>
        <taxon>Archaeoglobaceae</taxon>
        <taxon>Archaeoglobus</taxon>
    </lineage>
</organism>
<dbReference type="InterPro" id="IPR036390">
    <property type="entry name" value="WH_DNA-bd_sf"/>
</dbReference>
<evidence type="ECO:0000313" key="2">
    <source>
        <dbReference type="EMBL" id="ADB57418.1"/>
    </source>
</evidence>
<dbReference type="SUPFAM" id="SSF46785">
    <property type="entry name" value="Winged helix' DNA-binding domain"/>
    <property type="match status" value="1"/>
</dbReference>
<dbReference type="KEGG" id="apo:Arcpr_0348"/>
<protein>
    <submittedName>
        <fullName evidence="2">Transcriptional regulator</fullName>
    </submittedName>
</protein>
<reference evidence="2 3" key="1">
    <citation type="journal article" date="2010" name="Stand. Genomic Sci.">
        <title>Complete genome sequence of Archaeoglobus profundus type strain (AV18).</title>
        <authorList>
            <person name="von Jan M."/>
            <person name="Lapidus A."/>
            <person name="Del Rio T.G."/>
            <person name="Copeland A."/>
            <person name="Tice H."/>
            <person name="Cheng J.F."/>
            <person name="Lucas S."/>
            <person name="Chen F."/>
            <person name="Nolan M."/>
            <person name="Goodwin L."/>
            <person name="Han C."/>
            <person name="Pitluck S."/>
            <person name="Liolios K."/>
            <person name="Ivanova N."/>
            <person name="Mavromatis K."/>
            <person name="Ovchinnikova G."/>
            <person name="Chertkov O."/>
            <person name="Pati A."/>
            <person name="Chen A."/>
            <person name="Palaniappan K."/>
            <person name="Land M."/>
            <person name="Hauser L."/>
            <person name="Chang Y.J."/>
            <person name="Jeffries C.D."/>
            <person name="Saunders E."/>
            <person name="Brettin T."/>
            <person name="Detter J.C."/>
            <person name="Chain P."/>
            <person name="Eichinger K."/>
            <person name="Huber H."/>
            <person name="Spring S."/>
            <person name="Rohde M."/>
            <person name="Goker M."/>
            <person name="Wirth R."/>
            <person name="Woyke T."/>
            <person name="Bristow J."/>
            <person name="Eisen J.A."/>
            <person name="Markowitz V."/>
            <person name="Hugenholtz P."/>
            <person name="Kyrpides N.C."/>
            <person name="Klenk H.P."/>
        </authorList>
    </citation>
    <scope>NUCLEOTIDE SEQUENCE [LARGE SCALE GENOMIC DNA]</scope>
    <source>
        <strain evidence="3">DSM 5631 / JCM 9629 / NBRC 100127 / Av18</strain>
    </source>
</reference>
<gene>
    <name evidence="2" type="ordered locus">Arcpr_0348</name>
</gene>
<feature type="domain" description="PF0610-like winged HTH N-terminal" evidence="1">
    <location>
        <begin position="4"/>
        <end position="56"/>
    </location>
</feature>
<name>D2RGJ3_ARCPA</name>
<dbReference type="InterPro" id="IPR049159">
    <property type="entry name" value="PF0610-like_wHTH_N"/>
</dbReference>
<sequence>MEKTLLEEIIDLLEKEVLTTKEICYKLGLEPEREKDIYSILDRIAKIVRRKGKRLMMIPPRCKNCGFEFSKPKATRCPKCKSERVEPARFTIR</sequence>
<dbReference type="PANTHER" id="PTHR40663:SF2">
    <property type="entry name" value="TRANSCRIPTIONAL REGULATOR"/>
    <property type="match status" value="1"/>
</dbReference>
<keyword evidence="3" id="KW-1185">Reference proteome</keyword>
<dbReference type="PaxDb" id="572546-Arcpr_0348"/>
<dbReference type="Proteomes" id="UP000001901">
    <property type="component" value="Chromosome"/>
</dbReference>
<dbReference type="AlphaFoldDB" id="D2RGJ3"/>
<dbReference type="GeneID" id="8739003"/>
<proteinExistence type="predicted"/>
<evidence type="ECO:0000259" key="1">
    <source>
        <dbReference type="Pfam" id="PF21476"/>
    </source>
</evidence>
<dbReference type="OrthoDB" id="30924at2157"/>
<accession>D2RGJ3</accession>
<dbReference type="RefSeq" id="WP_012939754.1">
    <property type="nucleotide sequence ID" value="NC_013741.1"/>
</dbReference>
<dbReference type="eggNOG" id="arCOG04479">
    <property type="taxonomic scope" value="Archaea"/>
</dbReference>
<dbReference type="Pfam" id="PF21476">
    <property type="entry name" value="PF0610-like_N"/>
    <property type="match status" value="1"/>
</dbReference>